<gene>
    <name evidence="10" type="ORF">P2L57_12870</name>
</gene>
<sequence>MKTWRQTSPTGRTLLIAVLFTGLTTFMFLPLLAIQLTAQGIPASRTGFLVGLLAFSSQGFSLLCGLLVDRMGARRVMMAGFALRIVGYLLLSLGGGTRLTPILAGIVTIGVGGSMLGLSIKTLLVSEDSVEPRTMLALRATFVNIGVVLGPALGAAVYPLGFPFILGACVLSHLVLGLRLVFRPVAAGPRPRPVAGAAAHDCAPEAPRWARWQWAPLCLIGVAYWAIYSQLNVVMPITARAMTGSTAAISVVFTVNGALVVLCQYTLLRHVFRRTATRTLLVLGFLAFGCAYAALIPRAGWFSLLVFVLPVTAAEMLVGPSLDEQAIKASSKRGTGRALGTMSAAGACGSLLGASMGGYLLQTLRGGSGVWLVITGLSVIAAALCLLLPKDRAHHASSNVPGGAPRAASRDPRPAAPPGAEPSGAAR</sequence>
<dbReference type="InterPro" id="IPR050171">
    <property type="entry name" value="MFS_Transporters"/>
</dbReference>
<feature type="domain" description="Major facilitator superfamily (MFS) profile" evidence="9">
    <location>
        <begin position="10"/>
        <end position="393"/>
    </location>
</feature>
<dbReference type="PANTHER" id="PTHR23517:SF2">
    <property type="entry name" value="MULTIDRUG RESISTANCE PROTEIN MDTH"/>
    <property type="match status" value="1"/>
</dbReference>
<evidence type="ECO:0000256" key="6">
    <source>
        <dbReference type="ARBA" id="ARBA00023136"/>
    </source>
</evidence>
<dbReference type="SUPFAM" id="SSF103473">
    <property type="entry name" value="MFS general substrate transporter"/>
    <property type="match status" value="1"/>
</dbReference>
<evidence type="ECO:0000256" key="4">
    <source>
        <dbReference type="ARBA" id="ARBA00022692"/>
    </source>
</evidence>
<comment type="caution">
    <text evidence="10">The sequence shown here is derived from an EMBL/GenBank/DDBJ whole genome shotgun (WGS) entry which is preliminary data.</text>
</comment>
<dbReference type="PANTHER" id="PTHR23517">
    <property type="entry name" value="RESISTANCE PROTEIN MDTM, PUTATIVE-RELATED-RELATED"/>
    <property type="match status" value="1"/>
</dbReference>
<organism evidence="10 11">
    <name type="scientific">Streptantibioticus ferralitis</name>
    <dbReference type="NCBI Taxonomy" id="236510"/>
    <lineage>
        <taxon>Bacteria</taxon>
        <taxon>Bacillati</taxon>
        <taxon>Actinomycetota</taxon>
        <taxon>Actinomycetes</taxon>
        <taxon>Kitasatosporales</taxon>
        <taxon>Streptomycetaceae</taxon>
        <taxon>Streptantibioticus</taxon>
    </lineage>
</organism>
<protein>
    <submittedName>
        <fullName evidence="10">MFS transporter</fullName>
    </submittedName>
</protein>
<evidence type="ECO:0000313" key="10">
    <source>
        <dbReference type="EMBL" id="MDF2256592.1"/>
    </source>
</evidence>
<keyword evidence="4 8" id="KW-0812">Transmembrane</keyword>
<feature type="transmembrane region" description="Helical" evidence="8">
    <location>
        <begin position="12"/>
        <end position="36"/>
    </location>
</feature>
<feature type="transmembrane region" description="Helical" evidence="8">
    <location>
        <begin position="136"/>
        <end position="158"/>
    </location>
</feature>
<feature type="transmembrane region" description="Helical" evidence="8">
    <location>
        <begin position="368"/>
        <end position="388"/>
    </location>
</feature>
<dbReference type="PROSITE" id="PS50850">
    <property type="entry name" value="MFS"/>
    <property type="match status" value="1"/>
</dbReference>
<evidence type="ECO:0000256" key="8">
    <source>
        <dbReference type="SAM" id="Phobius"/>
    </source>
</evidence>
<dbReference type="EMBL" id="JARHTQ010000007">
    <property type="protein sequence ID" value="MDF2256592.1"/>
    <property type="molecule type" value="Genomic_DNA"/>
</dbReference>
<dbReference type="Proteomes" id="UP001220022">
    <property type="component" value="Unassembled WGS sequence"/>
</dbReference>
<feature type="transmembrane region" description="Helical" evidence="8">
    <location>
        <begin position="48"/>
        <end position="69"/>
    </location>
</feature>
<evidence type="ECO:0000256" key="7">
    <source>
        <dbReference type="SAM" id="MobiDB-lite"/>
    </source>
</evidence>
<feature type="transmembrane region" description="Helical" evidence="8">
    <location>
        <begin position="76"/>
        <end position="96"/>
    </location>
</feature>
<feature type="transmembrane region" description="Helical" evidence="8">
    <location>
        <begin position="102"/>
        <end position="124"/>
    </location>
</feature>
<evidence type="ECO:0000256" key="2">
    <source>
        <dbReference type="ARBA" id="ARBA00022448"/>
    </source>
</evidence>
<dbReference type="Pfam" id="PF07690">
    <property type="entry name" value="MFS_1"/>
    <property type="match status" value="1"/>
</dbReference>
<dbReference type="InterPro" id="IPR020846">
    <property type="entry name" value="MFS_dom"/>
</dbReference>
<accession>A0ABT5YYV3</accession>
<feature type="region of interest" description="Disordered" evidence="7">
    <location>
        <begin position="395"/>
        <end position="427"/>
    </location>
</feature>
<evidence type="ECO:0000256" key="3">
    <source>
        <dbReference type="ARBA" id="ARBA00022475"/>
    </source>
</evidence>
<evidence type="ECO:0000259" key="9">
    <source>
        <dbReference type="PROSITE" id="PS50850"/>
    </source>
</evidence>
<keyword evidence="6 8" id="KW-0472">Membrane</keyword>
<dbReference type="InterPro" id="IPR011701">
    <property type="entry name" value="MFS"/>
</dbReference>
<evidence type="ECO:0000313" key="11">
    <source>
        <dbReference type="Proteomes" id="UP001220022"/>
    </source>
</evidence>
<feature type="transmembrane region" description="Helical" evidence="8">
    <location>
        <begin position="164"/>
        <end position="182"/>
    </location>
</feature>
<dbReference type="RefSeq" id="WP_275813065.1">
    <property type="nucleotide sequence ID" value="NZ_BAAANM010000001.1"/>
</dbReference>
<evidence type="ECO:0000256" key="5">
    <source>
        <dbReference type="ARBA" id="ARBA00022989"/>
    </source>
</evidence>
<name>A0ABT5YYV3_9ACTN</name>
<feature type="transmembrane region" description="Helical" evidence="8">
    <location>
        <begin position="279"/>
        <end position="295"/>
    </location>
</feature>
<dbReference type="Gene3D" id="1.20.1250.20">
    <property type="entry name" value="MFS general substrate transporter like domains"/>
    <property type="match status" value="1"/>
</dbReference>
<keyword evidence="11" id="KW-1185">Reference proteome</keyword>
<feature type="transmembrane region" description="Helical" evidence="8">
    <location>
        <begin position="339"/>
        <end position="362"/>
    </location>
</feature>
<keyword evidence="3" id="KW-1003">Cell membrane</keyword>
<reference evidence="10 11" key="1">
    <citation type="submission" date="2023-03" db="EMBL/GenBank/DDBJ databases">
        <title>Draft genome sequence of type strain Streptomyces ferralitis JCM 14344.</title>
        <authorList>
            <person name="Klaysubun C."/>
            <person name="Duangmal K."/>
        </authorList>
    </citation>
    <scope>NUCLEOTIDE SEQUENCE [LARGE SCALE GENOMIC DNA]</scope>
    <source>
        <strain evidence="10 11">JCM 14344</strain>
    </source>
</reference>
<comment type="subcellular location">
    <subcellularLocation>
        <location evidence="1">Cell membrane</location>
        <topology evidence="1">Multi-pass membrane protein</topology>
    </subcellularLocation>
</comment>
<evidence type="ECO:0000256" key="1">
    <source>
        <dbReference type="ARBA" id="ARBA00004651"/>
    </source>
</evidence>
<keyword evidence="5 8" id="KW-1133">Transmembrane helix</keyword>
<keyword evidence="2" id="KW-0813">Transport</keyword>
<feature type="transmembrane region" description="Helical" evidence="8">
    <location>
        <begin position="214"/>
        <end position="235"/>
    </location>
</feature>
<proteinExistence type="predicted"/>
<dbReference type="InterPro" id="IPR036259">
    <property type="entry name" value="MFS_trans_sf"/>
</dbReference>
<feature type="transmembrane region" description="Helical" evidence="8">
    <location>
        <begin position="247"/>
        <end position="267"/>
    </location>
</feature>